<evidence type="ECO:0000313" key="2">
    <source>
        <dbReference type="EMBL" id="KAJ1372925.1"/>
    </source>
</evidence>
<name>A0AAD5RAV9_PARTN</name>
<keyword evidence="3" id="KW-1185">Reference proteome</keyword>
<reference evidence="2" key="1">
    <citation type="submission" date="2021-06" db="EMBL/GenBank/DDBJ databases">
        <title>Parelaphostrongylus tenuis whole genome reference sequence.</title>
        <authorList>
            <person name="Garwood T.J."/>
            <person name="Larsen P.A."/>
            <person name="Fountain-Jones N.M."/>
            <person name="Garbe J.R."/>
            <person name="Macchietto M.G."/>
            <person name="Kania S.A."/>
            <person name="Gerhold R.W."/>
            <person name="Richards J.E."/>
            <person name="Wolf T.M."/>
        </authorList>
    </citation>
    <scope>NUCLEOTIDE SEQUENCE</scope>
    <source>
        <strain evidence="2">MNPRO001-30</strain>
        <tissue evidence="2">Meninges</tissue>
    </source>
</reference>
<evidence type="ECO:0000256" key="1">
    <source>
        <dbReference type="SAM" id="MobiDB-lite"/>
    </source>
</evidence>
<proteinExistence type="predicted"/>
<protein>
    <submittedName>
        <fullName evidence="2">Serine/threonine-protein kinase MRCK alpha</fullName>
    </submittedName>
</protein>
<dbReference type="EMBL" id="JAHQIW010007202">
    <property type="protein sequence ID" value="KAJ1372925.1"/>
    <property type="molecule type" value="Genomic_DNA"/>
</dbReference>
<sequence>MNRARVKDCELSRGGGECDDPPDPLAARPLQQQQCYLGSTEESGLMGRKRGKLSAVACIHSRTLSPRAANRLGSGRKRRRQACRHLNNRPSLQLNHELLDELNKAYGLEKKLERRNRDLFSCTAELTRENRIFERQEYEFVECIDALEHADSDLILELRALRALLGSCLARYDMETELEKLKQDAESERLFKEGLRVETRLHQWIVFPFHLFPLNQEEATSLPQNIEKREMARPSINEQQLQEILNWMNEEMAKREERHNDKFELREKLSKIRSTLFASKARLDEFEERDFTVQHFIMRAMYSSLEVLQCTVPADARRHLGIDPPKAVGNAYEELVKTPRTGI</sequence>
<gene>
    <name evidence="2" type="primary">CDC42BPA_4</name>
    <name evidence="2" type="ORF">KIN20_035237</name>
</gene>
<keyword evidence="2" id="KW-0808">Transferase</keyword>
<evidence type="ECO:0000313" key="3">
    <source>
        <dbReference type="Proteomes" id="UP001196413"/>
    </source>
</evidence>
<feature type="region of interest" description="Disordered" evidence="1">
    <location>
        <begin position="1"/>
        <end position="23"/>
    </location>
</feature>
<organism evidence="2 3">
    <name type="scientific">Parelaphostrongylus tenuis</name>
    <name type="common">Meningeal worm</name>
    <dbReference type="NCBI Taxonomy" id="148309"/>
    <lineage>
        <taxon>Eukaryota</taxon>
        <taxon>Metazoa</taxon>
        <taxon>Ecdysozoa</taxon>
        <taxon>Nematoda</taxon>
        <taxon>Chromadorea</taxon>
        <taxon>Rhabditida</taxon>
        <taxon>Rhabditina</taxon>
        <taxon>Rhabditomorpha</taxon>
        <taxon>Strongyloidea</taxon>
        <taxon>Metastrongylidae</taxon>
        <taxon>Parelaphostrongylus</taxon>
    </lineage>
</organism>
<dbReference type="Proteomes" id="UP001196413">
    <property type="component" value="Unassembled WGS sequence"/>
</dbReference>
<dbReference type="GO" id="GO:0016301">
    <property type="term" value="F:kinase activity"/>
    <property type="evidence" value="ECO:0007669"/>
    <property type="project" value="UniProtKB-KW"/>
</dbReference>
<dbReference type="AlphaFoldDB" id="A0AAD5RAV9"/>
<comment type="caution">
    <text evidence="2">The sequence shown here is derived from an EMBL/GenBank/DDBJ whole genome shotgun (WGS) entry which is preliminary data.</text>
</comment>
<accession>A0AAD5RAV9</accession>
<keyword evidence="2" id="KW-0418">Kinase</keyword>
<feature type="compositionally biased region" description="Basic and acidic residues" evidence="1">
    <location>
        <begin position="1"/>
        <end position="11"/>
    </location>
</feature>